<dbReference type="Proteomes" id="UP000199289">
    <property type="component" value="Unassembled WGS sequence"/>
</dbReference>
<gene>
    <name evidence="2" type="ORF">SAMN05216278_3264</name>
</gene>
<proteinExistence type="predicted"/>
<dbReference type="AlphaFoldDB" id="A0A1H1FKT2"/>
<evidence type="ECO:0000313" key="2">
    <source>
        <dbReference type="EMBL" id="SDR01480.1"/>
    </source>
</evidence>
<evidence type="ECO:0000313" key="3">
    <source>
        <dbReference type="Proteomes" id="UP000199289"/>
    </source>
</evidence>
<name>A0A1H1FKT2_9EURY</name>
<protein>
    <submittedName>
        <fullName evidence="2">Uncharacterized protein</fullName>
    </submittedName>
</protein>
<sequence>MVEQIRVASESGSYPPPLISGKPEVHVDVDRIG</sequence>
<reference evidence="3" key="1">
    <citation type="submission" date="2016-10" db="EMBL/GenBank/DDBJ databases">
        <authorList>
            <person name="Varghese N."/>
            <person name="Submissions S."/>
        </authorList>
    </citation>
    <scope>NUCLEOTIDE SEQUENCE [LARGE SCALE GENOMIC DNA]</scope>
    <source>
        <strain evidence="3">CGMCC 1.12397</strain>
    </source>
</reference>
<dbReference type="EMBL" id="FNKQ01000004">
    <property type="protein sequence ID" value="SDR01480.1"/>
    <property type="molecule type" value="Genomic_DNA"/>
</dbReference>
<accession>A0A1H1FKT2</accession>
<organism evidence="2 3">
    <name type="scientific">Halopelagius longus</name>
    <dbReference type="NCBI Taxonomy" id="1236180"/>
    <lineage>
        <taxon>Archaea</taxon>
        <taxon>Methanobacteriati</taxon>
        <taxon>Methanobacteriota</taxon>
        <taxon>Stenosarchaea group</taxon>
        <taxon>Halobacteria</taxon>
        <taxon>Halobacteriales</taxon>
        <taxon>Haloferacaceae</taxon>
    </lineage>
</organism>
<feature type="region of interest" description="Disordered" evidence="1">
    <location>
        <begin position="1"/>
        <end position="33"/>
    </location>
</feature>
<evidence type="ECO:0000256" key="1">
    <source>
        <dbReference type="SAM" id="MobiDB-lite"/>
    </source>
</evidence>
<feature type="compositionally biased region" description="Basic and acidic residues" evidence="1">
    <location>
        <begin position="23"/>
        <end position="33"/>
    </location>
</feature>